<accession>A0ABP4B590</accession>
<keyword evidence="3" id="KW-1185">Reference proteome</keyword>
<dbReference type="InterPro" id="IPR016181">
    <property type="entry name" value="Acyl_CoA_acyltransferase"/>
</dbReference>
<dbReference type="RefSeq" id="WP_344238392.1">
    <property type="nucleotide sequence ID" value="NZ_BAAAHH010000004.1"/>
</dbReference>
<name>A0ABP4B590_9ACTN</name>
<protein>
    <submittedName>
        <fullName evidence="2">GNAT family N-acetyltransferase</fullName>
    </submittedName>
</protein>
<evidence type="ECO:0000313" key="3">
    <source>
        <dbReference type="Proteomes" id="UP001500665"/>
    </source>
</evidence>
<dbReference type="CDD" id="cd04301">
    <property type="entry name" value="NAT_SF"/>
    <property type="match status" value="1"/>
</dbReference>
<organism evidence="2 3">
    <name type="scientific">Actinocorallia libanotica</name>
    <dbReference type="NCBI Taxonomy" id="46162"/>
    <lineage>
        <taxon>Bacteria</taxon>
        <taxon>Bacillati</taxon>
        <taxon>Actinomycetota</taxon>
        <taxon>Actinomycetes</taxon>
        <taxon>Streptosporangiales</taxon>
        <taxon>Thermomonosporaceae</taxon>
        <taxon>Actinocorallia</taxon>
    </lineage>
</organism>
<gene>
    <name evidence="2" type="ORF">GCM10009550_16250</name>
</gene>
<proteinExistence type="predicted"/>
<dbReference type="EMBL" id="BAAAHH010000004">
    <property type="protein sequence ID" value="GAA0943892.1"/>
    <property type="molecule type" value="Genomic_DNA"/>
</dbReference>
<comment type="caution">
    <text evidence="2">The sequence shown here is derived from an EMBL/GenBank/DDBJ whole genome shotgun (WGS) entry which is preliminary data.</text>
</comment>
<sequence length="291" mass="32959">MRSYRHPEDLRSMQELARRIWSPASHCHIGDLAWGRRQHLGREHEWPTALWEDDGEVIAWGWAQTADSLSLLVDPARPEAADEVLRWFHDTAGEGPLTISVLEHEEHLITALEHHGYTRDDTAPGYRYMRHDLTGLPDPVLPAGFTARPVHGPEDAPRRAAVHQEAWHPSRVTADSYRSVMDTWPYRSDLDWIVETPDGDFAASCLIWLDDHHRTGELEPVGTAPRHRRRGLARAVCLAALHALREAGAIQAIVYPLQGDPAHPGAYPLYESLGFVPYARTLTYVRGERVR</sequence>
<evidence type="ECO:0000313" key="2">
    <source>
        <dbReference type="EMBL" id="GAA0943892.1"/>
    </source>
</evidence>
<dbReference type="SUPFAM" id="SSF55729">
    <property type="entry name" value="Acyl-CoA N-acyltransferases (Nat)"/>
    <property type="match status" value="1"/>
</dbReference>
<dbReference type="Pfam" id="PF00583">
    <property type="entry name" value="Acetyltransf_1"/>
    <property type="match status" value="1"/>
</dbReference>
<evidence type="ECO:0000259" key="1">
    <source>
        <dbReference type="PROSITE" id="PS51186"/>
    </source>
</evidence>
<reference evidence="3" key="1">
    <citation type="journal article" date="2019" name="Int. J. Syst. Evol. Microbiol.">
        <title>The Global Catalogue of Microorganisms (GCM) 10K type strain sequencing project: providing services to taxonomists for standard genome sequencing and annotation.</title>
        <authorList>
            <consortium name="The Broad Institute Genomics Platform"/>
            <consortium name="The Broad Institute Genome Sequencing Center for Infectious Disease"/>
            <person name="Wu L."/>
            <person name="Ma J."/>
        </authorList>
    </citation>
    <scope>NUCLEOTIDE SEQUENCE [LARGE SCALE GENOMIC DNA]</scope>
    <source>
        <strain evidence="3">JCM 10696</strain>
    </source>
</reference>
<dbReference type="InterPro" id="IPR000182">
    <property type="entry name" value="GNAT_dom"/>
</dbReference>
<dbReference type="Proteomes" id="UP001500665">
    <property type="component" value="Unassembled WGS sequence"/>
</dbReference>
<dbReference type="PROSITE" id="PS51186">
    <property type="entry name" value="GNAT"/>
    <property type="match status" value="1"/>
</dbReference>
<dbReference type="Gene3D" id="3.40.630.30">
    <property type="match status" value="1"/>
</dbReference>
<feature type="domain" description="N-acetyltransferase" evidence="1">
    <location>
        <begin position="145"/>
        <end position="291"/>
    </location>
</feature>